<protein>
    <submittedName>
        <fullName evidence="1">Gypsy retrotransposon integrase-like protein</fullName>
    </submittedName>
</protein>
<dbReference type="SUPFAM" id="SSF53098">
    <property type="entry name" value="Ribonuclease H-like"/>
    <property type="match status" value="1"/>
</dbReference>
<evidence type="ECO:0000313" key="2">
    <source>
        <dbReference type="Proteomes" id="UP000265520"/>
    </source>
</evidence>
<dbReference type="InterPro" id="IPR012337">
    <property type="entry name" value="RNaseH-like_sf"/>
</dbReference>
<keyword evidence="2" id="KW-1185">Reference proteome</keyword>
<dbReference type="AlphaFoldDB" id="A0A392RNK7"/>
<dbReference type="Proteomes" id="UP000265520">
    <property type="component" value="Unassembled WGS sequence"/>
</dbReference>
<comment type="caution">
    <text evidence="1">The sequence shown here is derived from an EMBL/GenBank/DDBJ whole genome shotgun (WGS) entry which is preliminary data.</text>
</comment>
<dbReference type="InterPro" id="IPR036397">
    <property type="entry name" value="RNaseH_sf"/>
</dbReference>
<sequence>QNTFIPVEHPQANGQVESGNKVIFKGIKRRLALKNKSWVEHIPHVLWSYHTTPHSTTDETPFRMVYGTDAMIPVEIDPPSWRRETLTEAENSAALEEGIDLVDEVREAAHFREFATK</sequence>
<dbReference type="Gene3D" id="3.30.420.10">
    <property type="entry name" value="Ribonuclease H-like superfamily/Ribonuclease H"/>
    <property type="match status" value="1"/>
</dbReference>
<name>A0A392RNK7_9FABA</name>
<accession>A0A392RNK7</accession>
<dbReference type="GO" id="GO:0003676">
    <property type="term" value="F:nucleic acid binding"/>
    <property type="evidence" value="ECO:0007669"/>
    <property type="project" value="InterPro"/>
</dbReference>
<feature type="non-terminal residue" evidence="1">
    <location>
        <position position="1"/>
    </location>
</feature>
<dbReference type="PANTHER" id="PTHR48475">
    <property type="entry name" value="RIBONUCLEASE H"/>
    <property type="match status" value="1"/>
</dbReference>
<proteinExistence type="predicted"/>
<evidence type="ECO:0000313" key="1">
    <source>
        <dbReference type="EMBL" id="MCI38238.1"/>
    </source>
</evidence>
<reference evidence="1 2" key="1">
    <citation type="journal article" date="2018" name="Front. Plant Sci.">
        <title>Red Clover (Trifolium pratense) and Zigzag Clover (T. medium) - A Picture of Genomic Similarities and Differences.</title>
        <authorList>
            <person name="Dluhosova J."/>
            <person name="Istvanek J."/>
            <person name="Nedelnik J."/>
            <person name="Repkova J."/>
        </authorList>
    </citation>
    <scope>NUCLEOTIDE SEQUENCE [LARGE SCALE GENOMIC DNA]</scope>
    <source>
        <strain evidence="2">cv. 10/8</strain>
        <tissue evidence="1">Leaf</tissue>
    </source>
</reference>
<dbReference type="PANTHER" id="PTHR48475:SF2">
    <property type="entry name" value="RIBONUCLEASE H"/>
    <property type="match status" value="1"/>
</dbReference>
<organism evidence="1 2">
    <name type="scientific">Trifolium medium</name>
    <dbReference type="NCBI Taxonomy" id="97028"/>
    <lineage>
        <taxon>Eukaryota</taxon>
        <taxon>Viridiplantae</taxon>
        <taxon>Streptophyta</taxon>
        <taxon>Embryophyta</taxon>
        <taxon>Tracheophyta</taxon>
        <taxon>Spermatophyta</taxon>
        <taxon>Magnoliopsida</taxon>
        <taxon>eudicotyledons</taxon>
        <taxon>Gunneridae</taxon>
        <taxon>Pentapetalae</taxon>
        <taxon>rosids</taxon>
        <taxon>fabids</taxon>
        <taxon>Fabales</taxon>
        <taxon>Fabaceae</taxon>
        <taxon>Papilionoideae</taxon>
        <taxon>50 kb inversion clade</taxon>
        <taxon>NPAAA clade</taxon>
        <taxon>Hologalegina</taxon>
        <taxon>IRL clade</taxon>
        <taxon>Trifolieae</taxon>
        <taxon>Trifolium</taxon>
    </lineage>
</organism>
<dbReference type="EMBL" id="LXQA010253516">
    <property type="protein sequence ID" value="MCI38238.1"/>
    <property type="molecule type" value="Genomic_DNA"/>
</dbReference>